<reference evidence="2" key="1">
    <citation type="journal article" date="2020" name="ISME J.">
        <title>Comparative genomics reveals insights into cyanobacterial evolution and habitat adaptation.</title>
        <authorList>
            <person name="Chen M.Y."/>
            <person name="Teng W.K."/>
            <person name="Zhao L."/>
            <person name="Hu C.X."/>
            <person name="Zhou Y.K."/>
            <person name="Han B.P."/>
            <person name="Song L.R."/>
            <person name="Shu W.S."/>
        </authorList>
    </citation>
    <scope>NUCLEOTIDE SEQUENCE [LARGE SCALE GENOMIC DNA]</scope>
    <source>
        <strain evidence="2">FACHB-251</strain>
    </source>
</reference>
<accession>A0A926WG68</accession>
<evidence type="ECO:0000313" key="1">
    <source>
        <dbReference type="EMBL" id="MBD2293979.1"/>
    </source>
</evidence>
<gene>
    <name evidence="1" type="ORF">H6G06_10855</name>
</gene>
<evidence type="ECO:0000313" key="2">
    <source>
        <dbReference type="Proteomes" id="UP000662185"/>
    </source>
</evidence>
<dbReference type="RefSeq" id="WP_190559938.1">
    <property type="nucleotide sequence ID" value="NZ_JACJQU010000005.1"/>
</dbReference>
<comment type="caution">
    <text evidence="1">The sequence shown here is derived from an EMBL/GenBank/DDBJ whole genome shotgun (WGS) entry which is preliminary data.</text>
</comment>
<organism evidence="1 2">
    <name type="scientific">Anabaena sphaerica FACHB-251</name>
    <dbReference type="NCBI Taxonomy" id="2692883"/>
    <lineage>
        <taxon>Bacteria</taxon>
        <taxon>Bacillati</taxon>
        <taxon>Cyanobacteriota</taxon>
        <taxon>Cyanophyceae</taxon>
        <taxon>Nostocales</taxon>
        <taxon>Nostocaceae</taxon>
        <taxon>Anabaena</taxon>
    </lineage>
</organism>
<dbReference type="EMBL" id="JACJQU010000005">
    <property type="protein sequence ID" value="MBD2293979.1"/>
    <property type="molecule type" value="Genomic_DNA"/>
</dbReference>
<dbReference type="AlphaFoldDB" id="A0A926WG68"/>
<keyword evidence="2" id="KW-1185">Reference proteome</keyword>
<dbReference type="Proteomes" id="UP000662185">
    <property type="component" value="Unassembled WGS sequence"/>
</dbReference>
<sequence>MSKFEDIKELLSNTFHKFPDILQIELREEFSVTDYKGQSFIIASIDFDDNTFTIKFKGTETIVEGFDGNKLFTVSNATRVAFIPIDGKQGLLGFGASHCDFVFFDDSYFCFVEFKLNATSTEARAIHKNREEAIKQLTNTISLFNFKLNRNYAELILEAYVCTPKFYPRFDSSWQALAIEFVEEYYGIELFERNYKNCK</sequence>
<name>A0A926WG68_9NOST</name>
<protein>
    <submittedName>
        <fullName evidence="1">Uncharacterized protein</fullName>
    </submittedName>
</protein>
<proteinExistence type="predicted"/>